<dbReference type="InterPro" id="IPR004143">
    <property type="entry name" value="BPL_LPL_catalytic"/>
</dbReference>
<name>A0A7C3GV38_9BACT</name>
<dbReference type="EC" id="6.3.4.15" evidence="3"/>
<dbReference type="NCBIfam" id="TIGR00121">
    <property type="entry name" value="birA_ligase"/>
    <property type="match status" value="1"/>
</dbReference>
<evidence type="ECO:0000256" key="1">
    <source>
        <dbReference type="ARBA" id="ARBA00022598"/>
    </source>
</evidence>
<evidence type="ECO:0000313" key="3">
    <source>
        <dbReference type="EMBL" id="HFC98503.1"/>
    </source>
</evidence>
<feature type="domain" description="BPL/LPL catalytic" evidence="2">
    <location>
        <begin position="3"/>
        <end position="184"/>
    </location>
</feature>
<comment type="caution">
    <text evidence="3">The sequence shown here is derived from an EMBL/GenBank/DDBJ whole genome shotgun (WGS) entry which is preliminary data.</text>
</comment>
<keyword evidence="1 3" id="KW-0436">Ligase</keyword>
<dbReference type="InterPro" id="IPR045864">
    <property type="entry name" value="aa-tRNA-synth_II/BPL/LPL"/>
</dbReference>
<dbReference type="Pfam" id="PF03099">
    <property type="entry name" value="BPL_LplA_LipB"/>
    <property type="match status" value="1"/>
</dbReference>
<gene>
    <name evidence="3" type="ORF">ENJ40_08625</name>
</gene>
<dbReference type="SUPFAM" id="SSF55681">
    <property type="entry name" value="Class II aaRS and biotin synthetases"/>
    <property type="match status" value="1"/>
</dbReference>
<dbReference type="PANTHER" id="PTHR12835">
    <property type="entry name" value="BIOTIN PROTEIN LIGASE"/>
    <property type="match status" value="1"/>
</dbReference>
<dbReference type="PROSITE" id="PS51733">
    <property type="entry name" value="BPL_LPL_CATALYTIC"/>
    <property type="match status" value="1"/>
</dbReference>
<dbReference type="Proteomes" id="UP000886043">
    <property type="component" value="Unassembled WGS sequence"/>
</dbReference>
<dbReference type="GO" id="GO:0004077">
    <property type="term" value="F:biotin--[biotin carboxyl-carrier protein] ligase activity"/>
    <property type="evidence" value="ECO:0007669"/>
    <property type="project" value="UniProtKB-EC"/>
</dbReference>
<sequence length="261" mass="29295">MAGAIDPRRRAEELGREIRVLGSVERLMPLAYELACREPRTAHGRLFRAERLSAARGRHGRLWVAETGGLWLALTLYDDLLPATRGLFSLVFGIALGALAAKLDLPARVRWINDLHHQGRKIAGVLVQKRGEWLVVGIGINVNNPPPSAFPAESLSRLNGGPLPLDEVLERFLDHLRHYYGWLREIESRLHPYDSPEENPLIQEFRRFSDTPGRCVAWAPDLDHTPEPFIGLAERILPDGSLLLRGAETRVVSSGEIIYLF</sequence>
<accession>A0A7C3GV38</accession>
<dbReference type="EMBL" id="DRMH01000115">
    <property type="protein sequence ID" value="HFC98503.1"/>
    <property type="molecule type" value="Genomic_DNA"/>
</dbReference>
<dbReference type="PANTHER" id="PTHR12835:SF5">
    <property type="entry name" value="BIOTIN--PROTEIN LIGASE"/>
    <property type="match status" value="1"/>
</dbReference>
<proteinExistence type="predicted"/>
<dbReference type="AlphaFoldDB" id="A0A7C3GV38"/>
<dbReference type="GO" id="GO:0005737">
    <property type="term" value="C:cytoplasm"/>
    <property type="evidence" value="ECO:0007669"/>
    <property type="project" value="TreeGrafter"/>
</dbReference>
<protein>
    <submittedName>
        <fullName evidence="3">Biotin--[acetyl-CoA-carboxylase] ligase</fullName>
        <ecNumber evidence="3">6.3.4.15</ecNumber>
    </submittedName>
</protein>
<dbReference type="InterPro" id="IPR004408">
    <property type="entry name" value="Biotin_CoA_COase_ligase"/>
</dbReference>
<dbReference type="Gene3D" id="3.30.930.10">
    <property type="entry name" value="Bira Bifunctional Protein, Domain 2"/>
    <property type="match status" value="1"/>
</dbReference>
<organism evidence="3">
    <name type="scientific">Thermosulfurimonas dismutans</name>
    <dbReference type="NCBI Taxonomy" id="999894"/>
    <lineage>
        <taxon>Bacteria</taxon>
        <taxon>Pseudomonadati</taxon>
        <taxon>Thermodesulfobacteriota</taxon>
        <taxon>Thermodesulfobacteria</taxon>
        <taxon>Thermodesulfobacteriales</taxon>
        <taxon>Thermodesulfobacteriaceae</taxon>
        <taxon>Thermosulfurimonas</taxon>
    </lineage>
</organism>
<reference evidence="3" key="1">
    <citation type="journal article" date="2020" name="mSystems">
        <title>Genome- and Community-Level Interaction Insights into Carbon Utilization and Element Cycling Functions of Hydrothermarchaeota in Hydrothermal Sediment.</title>
        <authorList>
            <person name="Zhou Z."/>
            <person name="Liu Y."/>
            <person name="Xu W."/>
            <person name="Pan J."/>
            <person name="Luo Z.H."/>
            <person name="Li M."/>
        </authorList>
    </citation>
    <scope>NUCLEOTIDE SEQUENCE [LARGE SCALE GENOMIC DNA]</scope>
    <source>
        <strain evidence="3">HyVt-483</strain>
    </source>
</reference>
<evidence type="ECO:0000259" key="2">
    <source>
        <dbReference type="PROSITE" id="PS51733"/>
    </source>
</evidence>